<reference evidence="1 2" key="1">
    <citation type="submission" date="2016-10" db="EMBL/GenBank/DDBJ databases">
        <authorList>
            <person name="de Groot N.N."/>
        </authorList>
    </citation>
    <scope>NUCLEOTIDE SEQUENCE [LARGE SCALE GENOMIC DNA]</scope>
    <source>
        <strain evidence="1 2">DSM 26880</strain>
    </source>
</reference>
<sequence length="178" mass="19466">MTSERAQIRDPRVQKPAHEIIVAQRREISEMRYLIEEVSEGEIVQSIYQDPPAEVGTIEAALNNTLISTLDPSTMPEAEADQILDPGPRCTFNRTPEEHPILWAAQDSGAAAIKLNGVLVPLETTGETETGGNVFAAEGTRVAVAPLGEEAEWRSNAEMVFELERGLTAGYRGFWSCA</sequence>
<name>A0A1H3MZY9_9RHOB</name>
<gene>
    <name evidence="1" type="ORF">SAMN05444340_11952</name>
</gene>
<protein>
    <submittedName>
        <fullName evidence="1">Uncharacterized protein</fullName>
    </submittedName>
</protein>
<dbReference type="STRING" id="321339.SAMN05444340_11952"/>
<accession>A0A1H3MZY9</accession>
<evidence type="ECO:0000313" key="2">
    <source>
        <dbReference type="Proteomes" id="UP000199286"/>
    </source>
</evidence>
<evidence type="ECO:0000313" key="1">
    <source>
        <dbReference type="EMBL" id="SDY82063.1"/>
    </source>
</evidence>
<dbReference type="Proteomes" id="UP000199286">
    <property type="component" value="Unassembled WGS sequence"/>
</dbReference>
<organism evidence="1 2">
    <name type="scientific">Citreimonas salinaria</name>
    <dbReference type="NCBI Taxonomy" id="321339"/>
    <lineage>
        <taxon>Bacteria</taxon>
        <taxon>Pseudomonadati</taxon>
        <taxon>Pseudomonadota</taxon>
        <taxon>Alphaproteobacteria</taxon>
        <taxon>Rhodobacterales</taxon>
        <taxon>Roseobacteraceae</taxon>
        <taxon>Citreimonas</taxon>
    </lineage>
</organism>
<proteinExistence type="predicted"/>
<keyword evidence="2" id="KW-1185">Reference proteome</keyword>
<dbReference type="EMBL" id="FNPF01000019">
    <property type="protein sequence ID" value="SDY82063.1"/>
    <property type="molecule type" value="Genomic_DNA"/>
</dbReference>
<dbReference type="AlphaFoldDB" id="A0A1H3MZY9"/>